<dbReference type="GO" id="GO:0006869">
    <property type="term" value="P:lipid transport"/>
    <property type="evidence" value="ECO:0007669"/>
    <property type="project" value="InterPro"/>
</dbReference>
<keyword evidence="7" id="KW-1185">Reference proteome</keyword>
<accession>A0AAQ3JPN5</accession>
<name>A0AAQ3JPN5_9LILI</name>
<keyword evidence="3" id="KW-0446">Lipid-binding</keyword>
<dbReference type="Gene3D" id="1.10.110.10">
    <property type="entry name" value="Plant lipid-transfer and hydrophobic proteins"/>
    <property type="match status" value="1"/>
</dbReference>
<dbReference type="PANTHER" id="PTHR33214:SF69">
    <property type="entry name" value="BIFUNCTIONAL INHIBITOR_LIPID-TRANSFER PROTEIN_SEED STORAGE 2S ALBUMIN SUPERFAMILY PROTEIN"/>
    <property type="match status" value="1"/>
</dbReference>
<evidence type="ECO:0000313" key="7">
    <source>
        <dbReference type="Proteomes" id="UP001327560"/>
    </source>
</evidence>
<comment type="similarity">
    <text evidence="1">Belongs to the plant LTP family. B11E subfamily.</text>
</comment>
<evidence type="ECO:0000256" key="3">
    <source>
        <dbReference type="ARBA" id="ARBA00023121"/>
    </source>
</evidence>
<dbReference type="SMART" id="SM00499">
    <property type="entry name" value="AAI"/>
    <property type="match status" value="1"/>
</dbReference>
<gene>
    <name evidence="6" type="ORF">Cni_G01156</name>
</gene>
<protein>
    <submittedName>
        <fullName evidence="6">Non-specific lipid-transfer protein 2-like</fullName>
    </submittedName>
</protein>
<evidence type="ECO:0000256" key="1">
    <source>
        <dbReference type="ARBA" id="ARBA00009707"/>
    </source>
</evidence>
<proteinExistence type="inferred from homology"/>
<dbReference type="Proteomes" id="UP001327560">
    <property type="component" value="Chromosome 1"/>
</dbReference>
<dbReference type="SUPFAM" id="SSF47699">
    <property type="entry name" value="Bifunctional inhibitor/lipid-transfer protein/seed storage 2S albumin"/>
    <property type="match status" value="1"/>
</dbReference>
<dbReference type="InterPro" id="IPR036312">
    <property type="entry name" value="Bifun_inhib/LTP/seed_sf"/>
</dbReference>
<feature type="signal peptide" evidence="4">
    <location>
        <begin position="1"/>
        <end position="23"/>
    </location>
</feature>
<dbReference type="GO" id="GO:0008289">
    <property type="term" value="F:lipid binding"/>
    <property type="evidence" value="ECO:0007669"/>
    <property type="project" value="UniProtKB-KW"/>
</dbReference>
<dbReference type="PANTHER" id="PTHR33214">
    <property type="entry name" value="BIFUNCTIONAL INHIBITOR/LIPID-TRANSFER PROTEIN/SEED STORAGE 2S ALBUMIN SUPERFAMILY PROTEIN"/>
    <property type="match status" value="1"/>
</dbReference>
<dbReference type="Pfam" id="PF00234">
    <property type="entry name" value="Tryp_alpha_amyl"/>
    <property type="match status" value="1"/>
</dbReference>
<dbReference type="CDD" id="cd01959">
    <property type="entry name" value="nsLTP2"/>
    <property type="match status" value="1"/>
</dbReference>
<dbReference type="InterPro" id="IPR033872">
    <property type="entry name" value="nsLTP2"/>
</dbReference>
<feature type="domain" description="Bifunctional inhibitor/plant lipid transfer protein/seed storage helical" evidence="5">
    <location>
        <begin position="18"/>
        <end position="91"/>
    </location>
</feature>
<dbReference type="AlphaFoldDB" id="A0AAQ3JPN5"/>
<evidence type="ECO:0000256" key="4">
    <source>
        <dbReference type="SAM" id="SignalP"/>
    </source>
</evidence>
<feature type="chain" id="PRO_5042877484" evidence="4">
    <location>
        <begin position="24"/>
        <end position="91"/>
    </location>
</feature>
<reference evidence="6 7" key="1">
    <citation type="submission" date="2023-10" db="EMBL/GenBank/DDBJ databases">
        <title>Chromosome-scale genome assembly provides insights into flower coloration mechanisms of Canna indica.</title>
        <authorList>
            <person name="Li C."/>
        </authorList>
    </citation>
    <scope>NUCLEOTIDE SEQUENCE [LARGE SCALE GENOMIC DNA]</scope>
    <source>
        <tissue evidence="6">Flower</tissue>
    </source>
</reference>
<keyword evidence="2" id="KW-0813">Transport</keyword>
<evidence type="ECO:0000259" key="5">
    <source>
        <dbReference type="SMART" id="SM00499"/>
    </source>
</evidence>
<keyword evidence="4" id="KW-0732">Signal</keyword>
<sequence>MKAIILLFFVSTLLLCRVPRAASATCNPLDLISCSDAIMNRTPPTELCCNKLKQQEPCFCQYKKNPTLKRYVNSENGKKALTACGVPIPTC</sequence>
<evidence type="ECO:0000313" key="6">
    <source>
        <dbReference type="EMBL" id="WOK92465.1"/>
    </source>
</evidence>
<organism evidence="6 7">
    <name type="scientific">Canna indica</name>
    <name type="common">Indian-shot</name>
    <dbReference type="NCBI Taxonomy" id="4628"/>
    <lineage>
        <taxon>Eukaryota</taxon>
        <taxon>Viridiplantae</taxon>
        <taxon>Streptophyta</taxon>
        <taxon>Embryophyta</taxon>
        <taxon>Tracheophyta</taxon>
        <taxon>Spermatophyta</taxon>
        <taxon>Magnoliopsida</taxon>
        <taxon>Liliopsida</taxon>
        <taxon>Zingiberales</taxon>
        <taxon>Cannaceae</taxon>
        <taxon>Canna</taxon>
    </lineage>
</organism>
<dbReference type="InterPro" id="IPR016140">
    <property type="entry name" value="Bifunc_inhib/LTP/seed_store"/>
</dbReference>
<evidence type="ECO:0000256" key="2">
    <source>
        <dbReference type="ARBA" id="ARBA00022448"/>
    </source>
</evidence>
<dbReference type="EMBL" id="CP136890">
    <property type="protein sequence ID" value="WOK92465.1"/>
    <property type="molecule type" value="Genomic_DNA"/>
</dbReference>